<reference evidence="3 4" key="1">
    <citation type="journal article" date="2019" name="Int. J. Syst. Evol. Microbiol.">
        <title>The Global Catalogue of Microorganisms (GCM) 10K type strain sequencing project: providing services to taxonomists for standard genome sequencing and annotation.</title>
        <authorList>
            <consortium name="The Broad Institute Genomics Platform"/>
            <consortium name="The Broad Institute Genome Sequencing Center for Infectious Disease"/>
            <person name="Wu L."/>
            <person name="Ma J."/>
        </authorList>
    </citation>
    <scope>NUCLEOTIDE SEQUENCE [LARGE SCALE GENOMIC DNA]</scope>
    <source>
        <strain evidence="3 4">JCM 14283</strain>
    </source>
</reference>
<comment type="caution">
    <text evidence="3">The sequence shown here is derived from an EMBL/GenBank/DDBJ whole genome shotgun (WGS) entry which is preliminary data.</text>
</comment>
<gene>
    <name evidence="3" type="ORF">GCM10009740_17120</name>
</gene>
<evidence type="ECO:0000313" key="3">
    <source>
        <dbReference type="EMBL" id="GAA2028069.1"/>
    </source>
</evidence>
<feature type="compositionally biased region" description="Low complexity" evidence="1">
    <location>
        <begin position="274"/>
        <end position="294"/>
    </location>
</feature>
<dbReference type="EMBL" id="BAAANB010000010">
    <property type="protein sequence ID" value="GAA2028069.1"/>
    <property type="molecule type" value="Genomic_DNA"/>
</dbReference>
<feature type="region of interest" description="Disordered" evidence="1">
    <location>
        <begin position="210"/>
        <end position="311"/>
    </location>
</feature>
<feature type="compositionally biased region" description="Basic and acidic residues" evidence="1">
    <location>
        <begin position="26"/>
        <end position="35"/>
    </location>
</feature>
<evidence type="ECO:0000256" key="2">
    <source>
        <dbReference type="SAM" id="Phobius"/>
    </source>
</evidence>
<feature type="transmembrane region" description="Helical" evidence="2">
    <location>
        <begin position="82"/>
        <end position="110"/>
    </location>
</feature>
<sequence>MGTNWRDERGQGRGHAAPGSMRHTHRGEPGSDPMRDLSLAPVVLALRADPTERELHGVGPALAAYRTQVAHRHMGSRRRKMFATVLGVKLGATLGGVAAGLAGVTTVVLISTNVPSGAPGTAGPPAPVQARPAVATSTPGATGTARSTATQRGPDADGPAKHGLCTAWKARSKHRDQGGANQSVAYQNLVKAAGGSAKLAAFCADVPAPGAAGNKGGNGVGRPSGKGTGKPTDKPSKSKAGEATDKEDDSATEPSETSEPTEQPGDDAKGTEDSSPTPGTAPSTGTSPHATTGTPVPPRATPAVPSPTTTP</sequence>
<feature type="compositionally biased region" description="Low complexity" evidence="1">
    <location>
        <begin position="252"/>
        <end position="262"/>
    </location>
</feature>
<feature type="compositionally biased region" description="Gly residues" evidence="1">
    <location>
        <begin position="213"/>
        <end position="228"/>
    </location>
</feature>
<feature type="compositionally biased region" description="Basic and acidic residues" evidence="1">
    <location>
        <begin position="1"/>
        <end position="11"/>
    </location>
</feature>
<evidence type="ECO:0000256" key="1">
    <source>
        <dbReference type="SAM" id="MobiDB-lite"/>
    </source>
</evidence>
<keyword evidence="2" id="KW-1133">Transmembrane helix</keyword>
<protein>
    <submittedName>
        <fullName evidence="3">Uncharacterized protein</fullName>
    </submittedName>
</protein>
<organism evidence="3 4">
    <name type="scientific">Terrabacter terrae</name>
    <dbReference type="NCBI Taxonomy" id="318434"/>
    <lineage>
        <taxon>Bacteria</taxon>
        <taxon>Bacillati</taxon>
        <taxon>Actinomycetota</taxon>
        <taxon>Actinomycetes</taxon>
        <taxon>Micrococcales</taxon>
        <taxon>Intrasporangiaceae</taxon>
        <taxon>Terrabacter</taxon>
    </lineage>
</organism>
<evidence type="ECO:0000313" key="4">
    <source>
        <dbReference type="Proteomes" id="UP001501285"/>
    </source>
</evidence>
<proteinExistence type="predicted"/>
<name>A0ABN2U3V2_9MICO</name>
<dbReference type="Proteomes" id="UP001501285">
    <property type="component" value="Unassembled WGS sequence"/>
</dbReference>
<feature type="compositionally biased region" description="Polar residues" evidence="1">
    <location>
        <begin position="136"/>
        <end position="151"/>
    </location>
</feature>
<keyword evidence="2" id="KW-0472">Membrane</keyword>
<keyword evidence="4" id="KW-1185">Reference proteome</keyword>
<keyword evidence="2" id="KW-0812">Transmembrane</keyword>
<accession>A0ABN2U3V2</accession>
<feature type="region of interest" description="Disordered" evidence="1">
    <location>
        <begin position="1"/>
        <end position="35"/>
    </location>
</feature>
<feature type="compositionally biased region" description="Basic and acidic residues" evidence="1">
    <location>
        <begin position="231"/>
        <end position="244"/>
    </location>
</feature>
<feature type="region of interest" description="Disordered" evidence="1">
    <location>
        <begin position="118"/>
        <end position="162"/>
    </location>
</feature>
<feature type="compositionally biased region" description="Pro residues" evidence="1">
    <location>
        <begin position="295"/>
        <end position="311"/>
    </location>
</feature>